<comment type="caution">
    <text evidence="1">The sequence shown here is derived from an EMBL/GenBank/DDBJ whole genome shotgun (WGS) entry which is preliminary data.</text>
</comment>
<evidence type="ECO:0000313" key="1">
    <source>
        <dbReference type="EMBL" id="GAA0395007.1"/>
    </source>
</evidence>
<sequence length="136" mass="14944">MAPVRPGGAEIFRERVEKAQVEAAYWEGKLGTVHDLRVCLINDGTQILFAATYSDEFNPYVVDVINFATPWIDHMFTDVAEGYPGLKSPDALAYIAKHQVEASVWYGSNEDATVRDVARGQRTLAALGELLDAAQA</sequence>
<keyword evidence="2" id="KW-1185">Reference proteome</keyword>
<organism evidence="1 2">
    <name type="scientific">Streptomyces luteireticuli</name>
    <dbReference type="NCBI Taxonomy" id="173858"/>
    <lineage>
        <taxon>Bacteria</taxon>
        <taxon>Bacillati</taxon>
        <taxon>Actinomycetota</taxon>
        <taxon>Actinomycetes</taxon>
        <taxon>Kitasatosporales</taxon>
        <taxon>Streptomycetaceae</taxon>
        <taxon>Streptomyces</taxon>
    </lineage>
</organism>
<dbReference type="Proteomes" id="UP001500879">
    <property type="component" value="Unassembled WGS sequence"/>
</dbReference>
<proteinExistence type="predicted"/>
<evidence type="ECO:0000313" key="2">
    <source>
        <dbReference type="Proteomes" id="UP001500879"/>
    </source>
</evidence>
<gene>
    <name evidence="1" type="ORF">GCM10010357_14960</name>
</gene>
<dbReference type="EMBL" id="BAAABX010000014">
    <property type="protein sequence ID" value="GAA0395007.1"/>
    <property type="molecule type" value="Genomic_DNA"/>
</dbReference>
<accession>A0ABN0YGS7</accession>
<name>A0ABN0YGS7_9ACTN</name>
<protein>
    <submittedName>
        <fullName evidence="1">Uncharacterized protein</fullName>
    </submittedName>
</protein>
<reference evidence="1 2" key="1">
    <citation type="journal article" date="2019" name="Int. J. Syst. Evol. Microbiol.">
        <title>The Global Catalogue of Microorganisms (GCM) 10K type strain sequencing project: providing services to taxonomists for standard genome sequencing and annotation.</title>
        <authorList>
            <consortium name="The Broad Institute Genomics Platform"/>
            <consortium name="The Broad Institute Genome Sequencing Center for Infectious Disease"/>
            <person name="Wu L."/>
            <person name="Ma J."/>
        </authorList>
    </citation>
    <scope>NUCLEOTIDE SEQUENCE [LARGE SCALE GENOMIC DNA]</scope>
    <source>
        <strain evidence="1 2">JCM 4788</strain>
    </source>
</reference>